<keyword evidence="2" id="KW-1185">Reference proteome</keyword>
<reference evidence="2" key="1">
    <citation type="journal article" date="2022" name="Mol. Ecol. Resour.">
        <title>The genomes of chicory, endive, great burdock and yacon provide insights into Asteraceae palaeo-polyploidization history and plant inulin production.</title>
        <authorList>
            <person name="Fan W."/>
            <person name="Wang S."/>
            <person name="Wang H."/>
            <person name="Wang A."/>
            <person name="Jiang F."/>
            <person name="Liu H."/>
            <person name="Zhao H."/>
            <person name="Xu D."/>
            <person name="Zhang Y."/>
        </authorList>
    </citation>
    <scope>NUCLEOTIDE SEQUENCE [LARGE SCALE GENOMIC DNA]</scope>
    <source>
        <strain evidence="2">cv. Punajuju</strain>
    </source>
</reference>
<reference evidence="1 2" key="2">
    <citation type="journal article" date="2022" name="Mol. Ecol. Resour.">
        <title>The genomes of chicory, endive, great burdock and yacon provide insights into Asteraceae paleo-polyploidization history and plant inulin production.</title>
        <authorList>
            <person name="Fan W."/>
            <person name="Wang S."/>
            <person name="Wang H."/>
            <person name="Wang A."/>
            <person name="Jiang F."/>
            <person name="Liu H."/>
            <person name="Zhao H."/>
            <person name="Xu D."/>
            <person name="Zhang Y."/>
        </authorList>
    </citation>
    <scope>NUCLEOTIDE SEQUENCE [LARGE SCALE GENOMIC DNA]</scope>
    <source>
        <strain evidence="2">cv. Punajuju</strain>
        <tissue evidence="1">Leaves</tissue>
    </source>
</reference>
<protein>
    <submittedName>
        <fullName evidence="1">Uncharacterized protein</fullName>
    </submittedName>
</protein>
<comment type="caution">
    <text evidence="1">The sequence shown here is derived from an EMBL/GenBank/DDBJ whole genome shotgun (WGS) entry which is preliminary data.</text>
</comment>
<accession>A0ACB8YUT8</accession>
<evidence type="ECO:0000313" key="2">
    <source>
        <dbReference type="Proteomes" id="UP001055811"/>
    </source>
</evidence>
<name>A0ACB8YUT8_CICIN</name>
<dbReference type="Proteomes" id="UP001055811">
    <property type="component" value="Linkage Group LG09"/>
</dbReference>
<sequence length="158" mass="17599">MTSLTLCHHDSTGGKTKQISAGVLHSITAIWLICAKRAIVASRKLKHNSKISPDSPMRQWPKKLMATISNKDIKFGRRKRRTGGAGNTSGDGAAEIGDDGLWQREILMGDKCQPLDFSGVIYYDRDGNRTNEFPMRSPRASPFPGYVAKFDWSPPHER</sequence>
<organism evidence="1 2">
    <name type="scientific">Cichorium intybus</name>
    <name type="common">Chicory</name>
    <dbReference type="NCBI Taxonomy" id="13427"/>
    <lineage>
        <taxon>Eukaryota</taxon>
        <taxon>Viridiplantae</taxon>
        <taxon>Streptophyta</taxon>
        <taxon>Embryophyta</taxon>
        <taxon>Tracheophyta</taxon>
        <taxon>Spermatophyta</taxon>
        <taxon>Magnoliopsida</taxon>
        <taxon>eudicotyledons</taxon>
        <taxon>Gunneridae</taxon>
        <taxon>Pentapetalae</taxon>
        <taxon>asterids</taxon>
        <taxon>campanulids</taxon>
        <taxon>Asterales</taxon>
        <taxon>Asteraceae</taxon>
        <taxon>Cichorioideae</taxon>
        <taxon>Cichorieae</taxon>
        <taxon>Cichoriinae</taxon>
        <taxon>Cichorium</taxon>
    </lineage>
</organism>
<proteinExistence type="predicted"/>
<dbReference type="EMBL" id="CM042017">
    <property type="protein sequence ID" value="KAI3688845.1"/>
    <property type="molecule type" value="Genomic_DNA"/>
</dbReference>
<gene>
    <name evidence="1" type="ORF">L2E82_46720</name>
</gene>
<evidence type="ECO:0000313" key="1">
    <source>
        <dbReference type="EMBL" id="KAI3688845.1"/>
    </source>
</evidence>